<reference evidence="3 4" key="1">
    <citation type="submission" date="2019-08" db="EMBL/GenBank/DDBJ databases">
        <title>In-depth cultivation of the pig gut microbiome towards novel bacterial diversity and tailored functional studies.</title>
        <authorList>
            <person name="Wylensek D."/>
            <person name="Hitch T.C.A."/>
            <person name="Clavel T."/>
        </authorList>
    </citation>
    <scope>NUCLEOTIDE SEQUENCE [LARGE SCALE GENOMIC DNA]</scope>
    <source>
        <strain evidence="3 4">WCA-MUC-591-APC-4B</strain>
    </source>
</reference>
<feature type="chain" id="PRO_5027057167" description="Fibronectin type-III domain-containing protein" evidence="2">
    <location>
        <begin position="24"/>
        <end position="1339"/>
    </location>
</feature>
<feature type="region of interest" description="Disordered" evidence="1">
    <location>
        <begin position="885"/>
        <end position="904"/>
    </location>
</feature>
<evidence type="ECO:0008006" key="5">
    <source>
        <dbReference type="Google" id="ProtNLM"/>
    </source>
</evidence>
<evidence type="ECO:0000313" key="4">
    <source>
        <dbReference type="Proteomes" id="UP000469424"/>
    </source>
</evidence>
<keyword evidence="4" id="KW-1185">Reference proteome</keyword>
<evidence type="ECO:0000313" key="3">
    <source>
        <dbReference type="EMBL" id="MST70089.1"/>
    </source>
</evidence>
<organism evidence="3 4">
    <name type="scientific">Mogibacterium kristiansenii</name>
    <dbReference type="NCBI Taxonomy" id="2606708"/>
    <lineage>
        <taxon>Bacteria</taxon>
        <taxon>Bacillati</taxon>
        <taxon>Bacillota</taxon>
        <taxon>Clostridia</taxon>
        <taxon>Peptostreptococcales</taxon>
        <taxon>Anaerovoracaceae</taxon>
        <taxon>Mogibacterium</taxon>
    </lineage>
</organism>
<sequence length="1339" mass="151326">MRKRGLIFCLVFSMILCSFPVNAFSVTQDETANNNGKILEAKKKYEKAVEDYRLGPAKFLDDRMCEKHKESHSKSGYEKKLAAETKTFVKIHEKVRACYNAFLNDPKKDWREDRWFTFDNLRLQVTWLNELNELRASDDNKKFSAPERKSPIRYICPELVMESMMSSLVGYYQRETFHETSHLLGSDGSIYVVERGENLSWSRKDPFDGWYRQEKKWYDEGYRESNSDKDLGHYYYIMSKCDENDCVGFGVFPDDDYDLNGWGCVAMRMSTYHDSEVDDSNEGEPVYTADEWLKQVNAYEKELKDKVNQAKKEWEEAKYTPEVTVTPADLTYNKESQNLVSESKTSGGKLLYCMDKKEYVYNEEEKKFEWKTRKTDWSEKIPTATDAGEYKIYYKVEGTDYYRDKAEQELTVTIKKATPVVNVEFKNPEDLVVDYDAQGKDIELVTKAETTGGTLMFSSSKDDKWSNALPTESKPGKYTISYRVDGDKNYSDVSAKTHEVEIKKCQPRVSVSFKKGLVYNGNNQNLVEKAIGNGNSIYYKVDDGKWTLEATAMDAGEHKVRYKTEELPYVLPMESEEYTVSIEKAEPKCDAEFADDTIVYDNKVYLVHKTGNDKSPALMAGINYEQKIEYKVNDGEWTTECPKATKAGDYTVSYRVPSSKNFKEIPEKTKTIHVTAAAPTFDIKFAEDQEYNGKAITIFNLLVCENGTFKYKINDGEWRSNSYKKVQKPGTYKITYKVEGNEGYSDIPEREHTVVIREKAKPKANISESYSKEETCTYSPNGVILFSGKSSSNGCKIVYSVNGGDWTETIPEAKNAGTYEVRCKALGNDKYSDSDVITKTFTVQPLKITTASIGLKDGNYRFDQTNKGEEITPVLNITLDDEPLKEGTDYTLEGDTTTTEPGNHTIIVKGKGNFTGEKAVTYTVYAPKEESTDKPSGGETEKPKPNPGETPDPGTGGGSTENPKPEEKKDPVVTATLEENLEYNRKDQQLCKKAETTGGTLTIGLKDENYMYSPDELDKVVGYNPGTYTIVYEVQGNSEYNSKSGTLGTVTIKKCDISTDGALEPIYDKELSLLSATQTVQLRVEGIRCFKTSTRLNEGEDYVLEGDTGEISKPGTYSFTVRGTGSKYTGEAKFSFNVVKKYTDPSEGGGNTEKPEPSKPEPSEPSEPPKPETKTQIADVYLSASKYTYNGKVHTPRVEVYGEDDDEVPTDQYKVTYSSGRKNLGSYTVTVTGINDYEGTIKKTYVITPAKMKTPSVKAGKKKLTVKWKKLGGGSQTYQIYVLKKGTKKAKYYTSTGSSKTIKKLSKKKYYYTKIRSYKKINGKTYYGSWSGTKKVKVK</sequence>
<feature type="compositionally biased region" description="Basic and acidic residues" evidence="1">
    <location>
        <begin position="1153"/>
        <end position="1173"/>
    </location>
</feature>
<accession>A0A6N7XJI6</accession>
<evidence type="ECO:0000256" key="2">
    <source>
        <dbReference type="SAM" id="SignalP"/>
    </source>
</evidence>
<name>A0A6N7XJI6_9FIRM</name>
<gene>
    <name evidence="3" type="ORF">FYJ65_01840</name>
</gene>
<protein>
    <recommendedName>
        <fullName evidence="5">Fibronectin type-III domain-containing protein</fullName>
    </recommendedName>
</protein>
<evidence type="ECO:0000256" key="1">
    <source>
        <dbReference type="SAM" id="MobiDB-lite"/>
    </source>
</evidence>
<comment type="caution">
    <text evidence="3">The sequence shown here is derived from an EMBL/GenBank/DDBJ whole genome shotgun (WGS) entry which is preliminary data.</text>
</comment>
<keyword evidence="2" id="KW-0732">Signal</keyword>
<proteinExistence type="predicted"/>
<feature type="region of interest" description="Disordered" evidence="1">
    <location>
        <begin position="924"/>
        <end position="970"/>
    </location>
</feature>
<feature type="signal peptide" evidence="2">
    <location>
        <begin position="1"/>
        <end position="23"/>
    </location>
</feature>
<dbReference type="Proteomes" id="UP000469424">
    <property type="component" value="Unassembled WGS sequence"/>
</dbReference>
<dbReference type="EMBL" id="VUNA01000002">
    <property type="protein sequence ID" value="MST70089.1"/>
    <property type="molecule type" value="Genomic_DNA"/>
</dbReference>
<feature type="compositionally biased region" description="Low complexity" evidence="1">
    <location>
        <begin position="889"/>
        <end position="900"/>
    </location>
</feature>
<feature type="region of interest" description="Disordered" evidence="1">
    <location>
        <begin position="1142"/>
        <end position="1174"/>
    </location>
</feature>